<feature type="compositionally biased region" description="Low complexity" evidence="6">
    <location>
        <begin position="606"/>
        <end position="626"/>
    </location>
</feature>
<dbReference type="InParanoid" id="W3XMS7"/>
<protein>
    <recommendedName>
        <fullName evidence="4">Kinesin-like protein</fullName>
    </recommendedName>
</protein>
<evidence type="ECO:0000256" key="2">
    <source>
        <dbReference type="ARBA" id="ARBA00022840"/>
    </source>
</evidence>
<keyword evidence="1 3" id="KW-0547">Nucleotide-binding</keyword>
<comment type="similarity">
    <text evidence="3 4">Belongs to the TRAFAC class myosin-kinesin ATPase superfamily. Kinesin family.</text>
</comment>
<dbReference type="PANTHER" id="PTHR47972:SF28">
    <property type="entry name" value="KINESIN-LIKE PROTEIN KLP-3"/>
    <property type="match status" value="1"/>
</dbReference>
<organism evidence="8 9">
    <name type="scientific">Pestalotiopsis fici (strain W106-1 / CGMCC3.15140)</name>
    <dbReference type="NCBI Taxonomy" id="1229662"/>
    <lineage>
        <taxon>Eukaryota</taxon>
        <taxon>Fungi</taxon>
        <taxon>Dikarya</taxon>
        <taxon>Ascomycota</taxon>
        <taxon>Pezizomycotina</taxon>
        <taxon>Sordariomycetes</taxon>
        <taxon>Xylariomycetidae</taxon>
        <taxon>Amphisphaeriales</taxon>
        <taxon>Sporocadaceae</taxon>
        <taxon>Pestalotiopsis</taxon>
    </lineage>
</organism>
<keyword evidence="9" id="KW-1185">Reference proteome</keyword>
<dbReference type="SMART" id="SM00129">
    <property type="entry name" value="KISc"/>
    <property type="match status" value="1"/>
</dbReference>
<proteinExistence type="inferred from homology"/>
<dbReference type="OMA" id="EYHASRL"/>
<dbReference type="Gene3D" id="3.40.850.10">
    <property type="entry name" value="Kinesin motor domain"/>
    <property type="match status" value="1"/>
</dbReference>
<evidence type="ECO:0000256" key="5">
    <source>
        <dbReference type="SAM" id="Coils"/>
    </source>
</evidence>
<dbReference type="STRING" id="1229662.W3XMS7"/>
<dbReference type="InterPro" id="IPR027640">
    <property type="entry name" value="Kinesin-like_fam"/>
</dbReference>
<feature type="compositionally biased region" description="Polar residues" evidence="6">
    <location>
        <begin position="34"/>
        <end position="43"/>
    </location>
</feature>
<feature type="compositionally biased region" description="Polar residues" evidence="6">
    <location>
        <begin position="14"/>
        <end position="26"/>
    </location>
</feature>
<dbReference type="GeneID" id="19265653"/>
<dbReference type="GO" id="GO:0008017">
    <property type="term" value="F:microtubule binding"/>
    <property type="evidence" value="ECO:0007669"/>
    <property type="project" value="InterPro"/>
</dbReference>
<dbReference type="OrthoDB" id="3176171at2759"/>
<dbReference type="GO" id="GO:0005874">
    <property type="term" value="C:microtubule"/>
    <property type="evidence" value="ECO:0007669"/>
    <property type="project" value="UniProtKB-KW"/>
</dbReference>
<evidence type="ECO:0000256" key="6">
    <source>
        <dbReference type="SAM" id="MobiDB-lite"/>
    </source>
</evidence>
<dbReference type="EMBL" id="KI912109">
    <property type="protein sequence ID" value="ETS86812.1"/>
    <property type="molecule type" value="Genomic_DNA"/>
</dbReference>
<evidence type="ECO:0000259" key="7">
    <source>
        <dbReference type="PROSITE" id="PS50067"/>
    </source>
</evidence>
<evidence type="ECO:0000313" key="8">
    <source>
        <dbReference type="EMBL" id="ETS86812.1"/>
    </source>
</evidence>
<dbReference type="GO" id="GO:0005524">
    <property type="term" value="F:ATP binding"/>
    <property type="evidence" value="ECO:0007669"/>
    <property type="project" value="UniProtKB-UniRule"/>
</dbReference>
<dbReference type="AlphaFoldDB" id="W3XMS7"/>
<evidence type="ECO:0000313" key="9">
    <source>
        <dbReference type="Proteomes" id="UP000030651"/>
    </source>
</evidence>
<keyword evidence="2 3" id="KW-0067">ATP-binding</keyword>
<name>W3XMS7_PESFW</name>
<feature type="binding site" evidence="3">
    <location>
        <begin position="284"/>
        <end position="291"/>
    </location>
    <ligand>
        <name>ATP</name>
        <dbReference type="ChEBI" id="CHEBI:30616"/>
    </ligand>
</feature>
<evidence type="ECO:0000256" key="4">
    <source>
        <dbReference type="RuleBase" id="RU000394"/>
    </source>
</evidence>
<dbReference type="SUPFAM" id="SSF52540">
    <property type="entry name" value="P-loop containing nucleoside triphosphate hydrolases"/>
    <property type="match status" value="1"/>
</dbReference>
<feature type="domain" description="Kinesin motor" evidence="7">
    <location>
        <begin position="189"/>
        <end position="528"/>
    </location>
</feature>
<feature type="coiled-coil region" evidence="5">
    <location>
        <begin position="109"/>
        <end position="136"/>
    </location>
</feature>
<dbReference type="InterPro" id="IPR036961">
    <property type="entry name" value="Kinesin_motor_dom_sf"/>
</dbReference>
<sequence>MSTPHPQQPRRRGSSTQRSTPPLSKSSESHARFNKSTTQSTEQLPRCLHDAIGLHGRTIAKEINAEIQTLVNLMQHTGISQGVSQVEGPVDIASQEPSSSDTQELVKLYSTAQDRIKHLETMLETEKARSRELTKEKDDMLASHHRDYHELRVNNKISMLNEQKLLQQFEEEQERCRRLFDHIQELKGGIRVMCRIRPSLPHEAKMEVADFGPPERGSLTNYWAKLLLPIQRTRVTGEATTETKEYNFERIFGPGDGNDAVFGEINDLVQCALQGGKATIFCYGQSGSGKTFTMSHQEDLDNVDSQDGIMPQALAMLFRSAEEQADKCKYEFYFSAVEIYKETMFDLESVDDEGRIYKVPGNDPGLATKFLVTKLKGVLGDHGVLKQIRDKRVVSSTKLNEQSSRSHLILSCYVKRTLLRGRHVGTISEGVLNLVDLAGSERVGQAGTEGSQLQEGIAINQSLLSLTMAIASLGEGKQPTPSTILTRFLNPCFTSDCKVLMLVNVSPLKRDMPVTLQTLQRASEASKARLVEVKRTQKQRAAAAAAAATASAKTPSASTVTRSAPNKASKDSASSASTTSKARTATHTPAKDASSTHALRRSPAKSTLRSQGSSSSQSSRSAPSRK</sequence>
<evidence type="ECO:0000256" key="3">
    <source>
        <dbReference type="PROSITE-ProRule" id="PRU00283"/>
    </source>
</evidence>
<dbReference type="InterPro" id="IPR019821">
    <property type="entry name" value="Kinesin_motor_CS"/>
</dbReference>
<feature type="region of interest" description="Disordered" evidence="6">
    <location>
        <begin position="544"/>
        <end position="626"/>
    </location>
</feature>
<keyword evidence="3 4" id="KW-0505">Motor protein</keyword>
<dbReference type="eggNOG" id="KOG0239">
    <property type="taxonomic scope" value="Eukaryota"/>
</dbReference>
<gene>
    <name evidence="8" type="ORF">PFICI_00640</name>
</gene>
<dbReference type="PRINTS" id="PR00380">
    <property type="entry name" value="KINESINHEAVY"/>
</dbReference>
<dbReference type="PROSITE" id="PS50067">
    <property type="entry name" value="KINESIN_MOTOR_2"/>
    <property type="match status" value="1"/>
</dbReference>
<dbReference type="PROSITE" id="PS00411">
    <property type="entry name" value="KINESIN_MOTOR_1"/>
    <property type="match status" value="1"/>
</dbReference>
<dbReference type="Proteomes" id="UP000030651">
    <property type="component" value="Unassembled WGS sequence"/>
</dbReference>
<dbReference type="GO" id="GO:0007018">
    <property type="term" value="P:microtubule-based movement"/>
    <property type="evidence" value="ECO:0007669"/>
    <property type="project" value="InterPro"/>
</dbReference>
<dbReference type="InterPro" id="IPR001752">
    <property type="entry name" value="Kinesin_motor_dom"/>
</dbReference>
<dbReference type="GO" id="GO:0003777">
    <property type="term" value="F:microtubule motor activity"/>
    <property type="evidence" value="ECO:0007669"/>
    <property type="project" value="InterPro"/>
</dbReference>
<dbReference type="KEGG" id="pfy:PFICI_00640"/>
<dbReference type="Pfam" id="PF00225">
    <property type="entry name" value="Kinesin"/>
    <property type="match status" value="1"/>
</dbReference>
<feature type="region of interest" description="Disordered" evidence="6">
    <location>
        <begin position="1"/>
        <end position="44"/>
    </location>
</feature>
<dbReference type="RefSeq" id="XP_007827412.1">
    <property type="nucleotide sequence ID" value="XM_007829221.1"/>
</dbReference>
<accession>W3XMS7</accession>
<dbReference type="HOGENOM" id="CLU_436857_0_0_1"/>
<feature type="compositionally biased region" description="Low complexity" evidence="6">
    <location>
        <begin position="544"/>
        <end position="588"/>
    </location>
</feature>
<keyword evidence="4" id="KW-0493">Microtubule</keyword>
<dbReference type="InterPro" id="IPR027417">
    <property type="entry name" value="P-loop_NTPase"/>
</dbReference>
<dbReference type="PANTHER" id="PTHR47972">
    <property type="entry name" value="KINESIN-LIKE PROTEIN KLP-3"/>
    <property type="match status" value="1"/>
</dbReference>
<keyword evidence="5" id="KW-0175">Coiled coil</keyword>
<reference evidence="9" key="1">
    <citation type="journal article" date="2015" name="BMC Genomics">
        <title>Genomic and transcriptomic analysis of the endophytic fungus Pestalotiopsis fici reveals its lifestyle and high potential for synthesis of natural products.</title>
        <authorList>
            <person name="Wang X."/>
            <person name="Zhang X."/>
            <person name="Liu L."/>
            <person name="Xiang M."/>
            <person name="Wang W."/>
            <person name="Sun X."/>
            <person name="Che Y."/>
            <person name="Guo L."/>
            <person name="Liu G."/>
            <person name="Guo L."/>
            <person name="Wang C."/>
            <person name="Yin W.B."/>
            <person name="Stadler M."/>
            <person name="Zhang X."/>
            <person name="Liu X."/>
        </authorList>
    </citation>
    <scope>NUCLEOTIDE SEQUENCE [LARGE SCALE GENOMIC DNA]</scope>
    <source>
        <strain evidence="9">W106-1 / CGMCC3.15140</strain>
    </source>
</reference>
<evidence type="ECO:0000256" key="1">
    <source>
        <dbReference type="ARBA" id="ARBA00022741"/>
    </source>
</evidence>